<dbReference type="InterPro" id="IPR025500">
    <property type="entry name" value="DUF4390"/>
</dbReference>
<comment type="caution">
    <text evidence="2">The sequence shown here is derived from an EMBL/GenBank/DDBJ whole genome shotgun (WGS) entry which is preliminary data.</text>
</comment>
<gene>
    <name evidence="2" type="ORF">EG19_06305</name>
    <name evidence="1" type="ORF">ENQ31_03650</name>
</gene>
<sequence>MVGLLVLLAATAAPELEVNLTPAPGRLLVQVTVQKPIPQEWVEGLAGGAPVAVTYRMKIFRNRRFLWDQRLASHELVVRAQKDPVSAVISLQAELDGEVLASSQTAKLEQALQWVSRPPTVELPIPLHHEPLWLLVRAEFLTKYKLLVIPVTEGTDWVTRAVPEAP</sequence>
<dbReference type="EMBL" id="DSMR01000262">
    <property type="protein sequence ID" value="HET47241.1"/>
    <property type="molecule type" value="Genomic_DNA"/>
</dbReference>
<dbReference type="RefSeq" id="WP_038049879.1">
    <property type="nucleotide sequence ID" value="NZ_JMFG01000023.1"/>
</dbReference>
<organism evidence="2 3">
    <name type="scientific">Thermoanaerobaculum aquaticum</name>
    <dbReference type="NCBI Taxonomy" id="1312852"/>
    <lineage>
        <taxon>Bacteria</taxon>
        <taxon>Pseudomonadati</taxon>
        <taxon>Acidobacteriota</taxon>
        <taxon>Thermoanaerobaculia</taxon>
        <taxon>Thermoanaerobaculales</taxon>
        <taxon>Thermoanaerobaculaceae</taxon>
        <taxon>Thermoanaerobaculum</taxon>
    </lineage>
</organism>
<reference evidence="1" key="2">
    <citation type="journal article" date="2020" name="mSystems">
        <title>Genome- and Community-Level Interaction Insights into Carbon Utilization and Element Cycling Functions of Hydrothermarchaeota in Hydrothermal Sediment.</title>
        <authorList>
            <person name="Zhou Z."/>
            <person name="Liu Y."/>
            <person name="Xu W."/>
            <person name="Pan J."/>
            <person name="Luo Z.H."/>
            <person name="Li M."/>
        </authorList>
    </citation>
    <scope>NUCLEOTIDE SEQUENCE [LARGE SCALE GENOMIC DNA]</scope>
    <source>
        <strain evidence="1">SpSt-299</strain>
    </source>
</reference>
<reference evidence="2 3" key="1">
    <citation type="submission" date="2014-04" db="EMBL/GenBank/DDBJ databases">
        <title>The Genome Sequence of Thermoanaerobaculum aquaticum MP-01, The First Cultivated Group 23 Acidobacterium.</title>
        <authorList>
            <person name="Stamps B.W."/>
            <person name="Losey N.A."/>
            <person name="Lawson P.A."/>
            <person name="Stevenson B.S."/>
        </authorList>
    </citation>
    <scope>NUCLEOTIDE SEQUENCE [LARGE SCALE GENOMIC DNA]</scope>
    <source>
        <strain evidence="2 3">MP-01</strain>
    </source>
</reference>
<dbReference type="Pfam" id="PF14334">
    <property type="entry name" value="DUF4390"/>
    <property type="match status" value="1"/>
</dbReference>
<dbReference type="Proteomes" id="UP000027284">
    <property type="component" value="Unassembled WGS sequence"/>
</dbReference>
<accession>A0A062XRB5</accession>
<protein>
    <submittedName>
        <fullName evidence="1">DUF4390 domain-containing protein</fullName>
    </submittedName>
</protein>
<dbReference type="STRING" id="1312852.EG19_06305"/>
<evidence type="ECO:0000313" key="1">
    <source>
        <dbReference type="EMBL" id="HET47241.1"/>
    </source>
</evidence>
<proteinExistence type="predicted"/>
<evidence type="ECO:0000313" key="2">
    <source>
        <dbReference type="EMBL" id="KDA53358.1"/>
    </source>
</evidence>
<evidence type="ECO:0000313" key="3">
    <source>
        <dbReference type="Proteomes" id="UP000027284"/>
    </source>
</evidence>
<keyword evidence="3" id="KW-1185">Reference proteome</keyword>
<dbReference type="AlphaFoldDB" id="A0A062XRB5"/>
<name>A0A062XRB5_9BACT</name>
<dbReference type="EMBL" id="JMFG01000023">
    <property type="protein sequence ID" value="KDA53358.1"/>
    <property type="molecule type" value="Genomic_DNA"/>
</dbReference>